<sequence length="203" mass="22565">MAALRYSTRFFPHAPSLLCNPTVTTIGRSFASRPAAVSTTGKDPEYSSDDLAVAREWLARFNSNPIPRQIGEISFSRSGGPGGQNVNKVNTKATLKMPLDSLLPLVPRVLHSPLRASRYFAARSQSLVIQSEESRKQATNVDACYEKLHQLLKTTAKEVIPGETSPEQRDRVHKLKKAENEARIRAKKLHSSKKSRRRSGNDD</sequence>
<dbReference type="Pfam" id="PF00472">
    <property type="entry name" value="RF-1"/>
    <property type="match status" value="1"/>
</dbReference>
<dbReference type="GO" id="GO:0070126">
    <property type="term" value="P:mitochondrial translational termination"/>
    <property type="evidence" value="ECO:0007669"/>
    <property type="project" value="TreeGrafter"/>
</dbReference>
<organism evidence="3 4">
    <name type="scientific">Aspergillus rambellii</name>
    <dbReference type="NCBI Taxonomy" id="308745"/>
    <lineage>
        <taxon>Eukaryota</taxon>
        <taxon>Fungi</taxon>
        <taxon>Dikarya</taxon>
        <taxon>Ascomycota</taxon>
        <taxon>Pezizomycotina</taxon>
        <taxon>Eurotiomycetes</taxon>
        <taxon>Eurotiomycetidae</taxon>
        <taxon>Eurotiales</taxon>
        <taxon>Aspergillaceae</taxon>
        <taxon>Aspergillus</taxon>
        <taxon>Aspergillus subgen. Nidulantes</taxon>
    </lineage>
</organism>
<feature type="compositionally biased region" description="Basic residues" evidence="1">
    <location>
        <begin position="185"/>
        <end position="203"/>
    </location>
</feature>
<evidence type="ECO:0000259" key="2">
    <source>
        <dbReference type="Pfam" id="PF00472"/>
    </source>
</evidence>
<dbReference type="InterPro" id="IPR000352">
    <property type="entry name" value="Pep_chain_release_fac_I"/>
</dbReference>
<feature type="domain" description="Prokaryotic-type class I peptide chain release factors" evidence="2">
    <location>
        <begin position="67"/>
        <end position="193"/>
    </location>
</feature>
<accession>A0A0F8UNP2</accession>
<reference evidence="3 4" key="1">
    <citation type="submission" date="2015-02" db="EMBL/GenBank/DDBJ databases">
        <title>Draft Genome Sequences of Two Closely-Related Aflatoxigenic Aspergillus Species Obtained from the Cote d'Ivoire.</title>
        <authorList>
            <person name="Moore G.G."/>
            <person name="Beltz S.B."/>
            <person name="Mack B.M."/>
        </authorList>
    </citation>
    <scope>NUCLEOTIDE SEQUENCE [LARGE SCALE GENOMIC DNA]</scope>
    <source>
        <strain evidence="3 4">SRRC1468</strain>
    </source>
</reference>
<dbReference type="AlphaFoldDB" id="A0A0F8UNP2"/>
<dbReference type="PANTHER" id="PTHR11075:SF54">
    <property type="entry name" value="LARGE RIBOSOMAL SUBUNIT PROTEIN ML62"/>
    <property type="match status" value="1"/>
</dbReference>
<name>A0A0F8UNP2_9EURO</name>
<dbReference type="GO" id="GO:0005762">
    <property type="term" value="C:mitochondrial large ribosomal subunit"/>
    <property type="evidence" value="ECO:0007669"/>
    <property type="project" value="TreeGrafter"/>
</dbReference>
<dbReference type="GO" id="GO:0004045">
    <property type="term" value="F:peptidyl-tRNA hydrolase activity"/>
    <property type="evidence" value="ECO:0007669"/>
    <property type="project" value="TreeGrafter"/>
</dbReference>
<feature type="region of interest" description="Disordered" evidence="1">
    <location>
        <begin position="159"/>
        <end position="203"/>
    </location>
</feature>
<gene>
    <name evidence="3" type="ORF">ARAM_003985</name>
</gene>
<dbReference type="GO" id="GO:0016150">
    <property type="term" value="F:translation release factor activity, codon nonspecific"/>
    <property type="evidence" value="ECO:0007669"/>
    <property type="project" value="TreeGrafter"/>
</dbReference>
<dbReference type="Proteomes" id="UP000034291">
    <property type="component" value="Unassembled WGS sequence"/>
</dbReference>
<dbReference type="InterPro" id="IPR052104">
    <property type="entry name" value="Mito_Release_Factor_mL62"/>
</dbReference>
<evidence type="ECO:0000313" key="3">
    <source>
        <dbReference type="EMBL" id="KKK21209.1"/>
    </source>
</evidence>
<keyword evidence="4" id="KW-1185">Reference proteome</keyword>
<evidence type="ECO:0000256" key="1">
    <source>
        <dbReference type="SAM" id="MobiDB-lite"/>
    </source>
</evidence>
<proteinExistence type="predicted"/>
<dbReference type="STRING" id="308745.A0A0F8UNP2"/>
<dbReference type="PANTHER" id="PTHR11075">
    <property type="entry name" value="PEPTIDE CHAIN RELEASE FACTOR"/>
    <property type="match status" value="1"/>
</dbReference>
<evidence type="ECO:0000313" key="4">
    <source>
        <dbReference type="Proteomes" id="UP000034291"/>
    </source>
</evidence>
<dbReference type="EMBL" id="JZBS01001829">
    <property type="protein sequence ID" value="KKK21209.1"/>
    <property type="molecule type" value="Genomic_DNA"/>
</dbReference>
<dbReference type="SUPFAM" id="SSF110916">
    <property type="entry name" value="Peptidyl-tRNA hydrolase domain-like"/>
    <property type="match status" value="1"/>
</dbReference>
<dbReference type="OrthoDB" id="270639at2759"/>
<protein>
    <recommendedName>
        <fullName evidence="2">Prokaryotic-type class I peptide chain release factors domain-containing protein</fullName>
    </recommendedName>
</protein>
<dbReference type="Gene3D" id="3.30.160.20">
    <property type="match status" value="1"/>
</dbReference>
<comment type="caution">
    <text evidence="3">The sequence shown here is derived from an EMBL/GenBank/DDBJ whole genome shotgun (WGS) entry which is preliminary data.</text>
</comment>